<gene>
    <name evidence="1" type="ORF">P153DRAFT_400194</name>
</gene>
<proteinExistence type="predicted"/>
<keyword evidence="2" id="KW-1185">Reference proteome</keyword>
<dbReference type="RefSeq" id="XP_033519758.1">
    <property type="nucleotide sequence ID" value="XM_033671797.1"/>
</dbReference>
<dbReference type="AlphaFoldDB" id="A0A6A6A1G8"/>
<sequence>MTTKQPTKQTIKTLLTTPLLLAAERLIPTYPPHFPTIEHAKTHISHHCAAAHFTYGSPPAHLRDRVRDRVHFLVAVRAYEAGEFYLDEGLVDRAALRNAIERDIARVLPLIRVWPREFPDVGAAKLYVEGVCFRAGFRCGEFGGVAQGRFRGYVVFNAVRRGFERGLFGLRSCEGVEGWRVGRTAPTFTSAPASGERFACLKDAIDFDVERLVPLVRGWPARFTDINAARNFVGGFCYDVRFRYSGYGDVEAHRYRMFVNFHTAKRAFGEGRFVLDVQMLGVRKQVLGGKLAEENGAVEEKTEMDGGAVAGSTPVKKSEVDSVPVYAADTEPETETAESEVPATVLQLATPFDRRRDDSANANQDVEELGVHVDTDTEVSASPSSTLHDSVVDENEKVDDLGSLPTVQADPFKDLLAELRREFVLKAAFE</sequence>
<dbReference type="OrthoDB" id="3687488at2759"/>
<evidence type="ECO:0000313" key="2">
    <source>
        <dbReference type="Proteomes" id="UP000799771"/>
    </source>
</evidence>
<accession>A0A6A6A1G8</accession>
<dbReference type="EMBL" id="ML977516">
    <property type="protein sequence ID" value="KAF2125366.1"/>
    <property type="molecule type" value="Genomic_DNA"/>
</dbReference>
<evidence type="ECO:0000313" key="1">
    <source>
        <dbReference type="EMBL" id="KAF2125366.1"/>
    </source>
</evidence>
<organism evidence="1 2">
    <name type="scientific">Dothidotthia symphoricarpi CBS 119687</name>
    <dbReference type="NCBI Taxonomy" id="1392245"/>
    <lineage>
        <taxon>Eukaryota</taxon>
        <taxon>Fungi</taxon>
        <taxon>Dikarya</taxon>
        <taxon>Ascomycota</taxon>
        <taxon>Pezizomycotina</taxon>
        <taxon>Dothideomycetes</taxon>
        <taxon>Pleosporomycetidae</taxon>
        <taxon>Pleosporales</taxon>
        <taxon>Dothidotthiaceae</taxon>
        <taxon>Dothidotthia</taxon>
    </lineage>
</organism>
<dbReference type="Proteomes" id="UP000799771">
    <property type="component" value="Unassembled WGS sequence"/>
</dbReference>
<reference evidence="1" key="1">
    <citation type="journal article" date="2020" name="Stud. Mycol.">
        <title>101 Dothideomycetes genomes: a test case for predicting lifestyles and emergence of pathogens.</title>
        <authorList>
            <person name="Haridas S."/>
            <person name="Albert R."/>
            <person name="Binder M."/>
            <person name="Bloem J."/>
            <person name="Labutti K."/>
            <person name="Salamov A."/>
            <person name="Andreopoulos B."/>
            <person name="Baker S."/>
            <person name="Barry K."/>
            <person name="Bills G."/>
            <person name="Bluhm B."/>
            <person name="Cannon C."/>
            <person name="Castanera R."/>
            <person name="Culley D."/>
            <person name="Daum C."/>
            <person name="Ezra D."/>
            <person name="Gonzalez J."/>
            <person name="Henrissat B."/>
            <person name="Kuo A."/>
            <person name="Liang C."/>
            <person name="Lipzen A."/>
            <person name="Lutzoni F."/>
            <person name="Magnuson J."/>
            <person name="Mondo S."/>
            <person name="Nolan M."/>
            <person name="Ohm R."/>
            <person name="Pangilinan J."/>
            <person name="Park H.-J."/>
            <person name="Ramirez L."/>
            <person name="Alfaro M."/>
            <person name="Sun H."/>
            <person name="Tritt A."/>
            <person name="Yoshinaga Y."/>
            <person name="Zwiers L.-H."/>
            <person name="Turgeon B."/>
            <person name="Goodwin S."/>
            <person name="Spatafora J."/>
            <person name="Crous P."/>
            <person name="Grigoriev I."/>
        </authorList>
    </citation>
    <scope>NUCLEOTIDE SEQUENCE</scope>
    <source>
        <strain evidence="1">CBS 119687</strain>
    </source>
</reference>
<protein>
    <submittedName>
        <fullName evidence="1">Uncharacterized protein</fullName>
    </submittedName>
</protein>
<name>A0A6A6A1G8_9PLEO</name>
<dbReference type="GeneID" id="54412229"/>